<evidence type="ECO:0000313" key="3">
    <source>
        <dbReference type="EMBL" id="KAK3216863.1"/>
    </source>
</evidence>
<dbReference type="InterPro" id="IPR052895">
    <property type="entry name" value="HetReg/Transcr_Mod"/>
</dbReference>
<accession>A0AAN6RLJ9</accession>
<feature type="domain" description="Heterokaryon incompatibility" evidence="2">
    <location>
        <begin position="506"/>
        <end position="647"/>
    </location>
</feature>
<dbReference type="PANTHER" id="PTHR24148">
    <property type="entry name" value="ANKYRIN REPEAT DOMAIN-CONTAINING PROTEIN 39 HOMOLOG-RELATED"/>
    <property type="match status" value="1"/>
</dbReference>
<protein>
    <recommendedName>
        <fullName evidence="2">Heterokaryon incompatibility domain-containing protein</fullName>
    </recommendedName>
</protein>
<name>A0AAN6RLJ9_9PLEO</name>
<dbReference type="Pfam" id="PF06985">
    <property type="entry name" value="HET"/>
    <property type="match status" value="1"/>
</dbReference>
<dbReference type="PANTHER" id="PTHR24148:SF73">
    <property type="entry name" value="HET DOMAIN PROTEIN (AFU_ORTHOLOGUE AFUA_8G01020)"/>
    <property type="match status" value="1"/>
</dbReference>
<feature type="compositionally biased region" description="Basic residues" evidence="1">
    <location>
        <begin position="252"/>
        <end position="261"/>
    </location>
</feature>
<sequence>MARYHPAEDPGRMWNYDQDFLNPEVPTRPLNRRRRQKDGGINERPELQRNFHSDNEAFGHHVGAPRVPSPPRARFGGGGPRMQQRDYHSDNEAGADDLTYPKRVPSPPRFHFADEGRAAHQYHYPDYPDESFGHPTNGFGIVLDPQDAAAPYRQQSRQQVPDPPRVTIIQHGRRWDPTALPNGEPFVQDFDGSRPHAPSPPGPGFFGGRLALEERPRSAFIEHDEDSDSGSEQIKPLRSKTKSKNPAPSAAPKRRKQKQRAHTYDTEDKIVTIEQNTTSVSSTQYRLSPPLPPTVLSTIDEAPTPVSKPTNKARSRKTKVSSDSKRQARSPSPHDDIDPRCVRYRVPSPPPVNRRRHSDMDVTVTRLDDLRGALEKPGRRSNQSSKSNQRLSKAALRAERTQGIPVPLTVPGSFPSASDEILPEDSRSDTSPSGRKLTPGDARSIVSGTTLRQSISTSVTGTLGENVYRYKSLGAFQFRLVRILPRTMSLIKCELLPYSLEDPPDYVAVSYAWGDTDDKKRIQLEGVDIPVSASLHGALFALRAKKESVLVWIDALCIDQQNRDERTQQVQLMTLIYSRATSVAIWLGSEADDSNLALQTLGEITARPNDAERIKSMITSKNGKAKISSVVALFERDYWSRLWPVQEVFNAREITVYCGGMTLPWNLLRIASKVFWNHKVLLDQQFPGSKNHGGSRASSTQYTYSQVLVYHGPGSIPDIGSLRGMGEESLLQVLRVCRRKLSADPRDKLYGILGLLEEEIRNEFPVDYNLSVKEVYVRVFDYLLCTTEQLDILCETVHFPLHTNSNLPSWVPDWSHNPETTALGQSYDFSAAGSTKAMARVHDDRRKLEVSAIYLDTIQSHGIAVGTLCTLADYVMAFIHWRALLYSNIEDGETPEQQEEFCRAISFNQIPEEWEKRSWRAACYHVFASLAQERIPKLALDREFARFAERDVGIKPEDRRRFLQEHFGSRMMGRCFCVTEEGSIGIGSGFMAAGDIVVIPLGCPTPVLLRPEGPRGEYRYVGDIYIHDYMDGEAVDEWKSGELELRNYVLH</sequence>
<feature type="region of interest" description="Disordered" evidence="1">
    <location>
        <begin position="1"/>
        <end position="106"/>
    </location>
</feature>
<proteinExistence type="predicted"/>
<evidence type="ECO:0000256" key="1">
    <source>
        <dbReference type="SAM" id="MobiDB-lite"/>
    </source>
</evidence>
<gene>
    <name evidence="3" type="ORF">GRF29_1g1223450</name>
</gene>
<dbReference type="Proteomes" id="UP001280581">
    <property type="component" value="Unassembled WGS sequence"/>
</dbReference>
<feature type="compositionally biased region" description="Basic and acidic residues" evidence="1">
    <location>
        <begin position="1"/>
        <end position="11"/>
    </location>
</feature>
<feature type="compositionally biased region" description="Basic and acidic residues" evidence="1">
    <location>
        <begin position="37"/>
        <end position="59"/>
    </location>
</feature>
<dbReference type="Pfam" id="PF26639">
    <property type="entry name" value="Het-6_barrel"/>
    <property type="match status" value="1"/>
</dbReference>
<evidence type="ECO:0000313" key="4">
    <source>
        <dbReference type="Proteomes" id="UP001280581"/>
    </source>
</evidence>
<feature type="region of interest" description="Disordered" evidence="1">
    <location>
        <begin position="221"/>
        <end position="445"/>
    </location>
</feature>
<feature type="compositionally biased region" description="Polar residues" evidence="1">
    <location>
        <begin position="273"/>
        <end position="286"/>
    </location>
</feature>
<feature type="compositionally biased region" description="Low complexity" evidence="1">
    <location>
        <begin position="380"/>
        <end position="393"/>
    </location>
</feature>
<keyword evidence="4" id="KW-1185">Reference proteome</keyword>
<feature type="compositionally biased region" description="Basic and acidic residues" evidence="1">
    <location>
        <begin position="366"/>
        <end position="378"/>
    </location>
</feature>
<dbReference type="EMBL" id="WVTA01000001">
    <property type="protein sequence ID" value="KAK3216863.1"/>
    <property type="molecule type" value="Genomic_DNA"/>
</dbReference>
<feature type="region of interest" description="Disordered" evidence="1">
    <location>
        <begin position="174"/>
        <end position="209"/>
    </location>
</feature>
<feature type="compositionally biased region" description="Basic and acidic residues" evidence="1">
    <location>
        <begin position="320"/>
        <end position="341"/>
    </location>
</feature>
<evidence type="ECO:0000259" key="2">
    <source>
        <dbReference type="Pfam" id="PF06985"/>
    </source>
</evidence>
<reference evidence="3 4" key="1">
    <citation type="submission" date="2021-02" db="EMBL/GenBank/DDBJ databases">
        <title>Genome assembly of Pseudopithomyces chartarum.</title>
        <authorList>
            <person name="Jauregui R."/>
            <person name="Singh J."/>
            <person name="Voisey C."/>
        </authorList>
    </citation>
    <scope>NUCLEOTIDE SEQUENCE [LARGE SCALE GENOMIC DNA]</scope>
    <source>
        <strain evidence="3 4">AGR01</strain>
    </source>
</reference>
<comment type="caution">
    <text evidence="3">The sequence shown here is derived from an EMBL/GenBank/DDBJ whole genome shotgun (WGS) entry which is preliminary data.</text>
</comment>
<dbReference type="InterPro" id="IPR010730">
    <property type="entry name" value="HET"/>
</dbReference>
<feature type="compositionally biased region" description="Basic and acidic residues" evidence="1">
    <location>
        <begin position="262"/>
        <end position="271"/>
    </location>
</feature>
<dbReference type="AlphaFoldDB" id="A0AAN6RLJ9"/>
<organism evidence="3 4">
    <name type="scientific">Pseudopithomyces chartarum</name>
    <dbReference type="NCBI Taxonomy" id="1892770"/>
    <lineage>
        <taxon>Eukaryota</taxon>
        <taxon>Fungi</taxon>
        <taxon>Dikarya</taxon>
        <taxon>Ascomycota</taxon>
        <taxon>Pezizomycotina</taxon>
        <taxon>Dothideomycetes</taxon>
        <taxon>Pleosporomycetidae</taxon>
        <taxon>Pleosporales</taxon>
        <taxon>Massarineae</taxon>
        <taxon>Didymosphaeriaceae</taxon>
        <taxon>Pseudopithomyces</taxon>
    </lineage>
</organism>